<dbReference type="GO" id="GO:0008270">
    <property type="term" value="F:zinc ion binding"/>
    <property type="evidence" value="ECO:0007669"/>
    <property type="project" value="UniProtKB-KW"/>
</dbReference>
<evidence type="ECO:0000256" key="5">
    <source>
        <dbReference type="ARBA" id="ARBA00022723"/>
    </source>
</evidence>
<evidence type="ECO:0000256" key="12">
    <source>
        <dbReference type="ARBA" id="ARBA00023239"/>
    </source>
</evidence>
<dbReference type="GO" id="GO:0034039">
    <property type="term" value="F:8-oxo-7,8-dihydroguanine DNA N-glycosylase activity"/>
    <property type="evidence" value="ECO:0007669"/>
    <property type="project" value="TreeGrafter"/>
</dbReference>
<sequence>MPELPEVETIKRGLSPFLINARIKKLVLRRKNLRFDFPEDFVEQVSGTEIINVTRRAKYLLLELSSGKTLLSHLGMTGNYRFFNPPQPNEFEKHDHVVFELTSTNAPAPFLVYSDPRRFGFMDLFEDANDCKFLKHLGPEPLGNQLNASVLADGFAGRRGPVKTVLLDQKVLAGLGNIYVCEALFRAKIHPSTPANTLSGGNGVPNSGNTKNDARLEPLAIHIRQVLEEALDAGGSTLKDYKSVEGETGYFQHSFDVYGREDESCKTDDCAGIIERVVQAGRSSFFCPHCQPR</sequence>
<evidence type="ECO:0000256" key="8">
    <source>
        <dbReference type="ARBA" id="ARBA00022801"/>
    </source>
</evidence>
<dbReference type="PANTHER" id="PTHR22993">
    <property type="entry name" value="FORMAMIDOPYRIMIDINE-DNA GLYCOSYLASE"/>
    <property type="match status" value="1"/>
</dbReference>
<keyword evidence="8 18" id="KW-0378">Hydrolase</keyword>
<dbReference type="InterPro" id="IPR010979">
    <property type="entry name" value="Ribosomal_uS13-like_H2TH"/>
</dbReference>
<comment type="similarity">
    <text evidence="3">Belongs to the FPG family.</text>
</comment>
<evidence type="ECO:0000256" key="10">
    <source>
        <dbReference type="ARBA" id="ARBA00023125"/>
    </source>
</evidence>
<dbReference type="GO" id="GO:0003684">
    <property type="term" value="F:damaged DNA binding"/>
    <property type="evidence" value="ECO:0007669"/>
    <property type="project" value="InterPro"/>
</dbReference>
<dbReference type="SMART" id="SM01232">
    <property type="entry name" value="H2TH"/>
    <property type="match status" value="1"/>
</dbReference>
<dbReference type="Gene3D" id="1.10.8.50">
    <property type="match status" value="1"/>
</dbReference>
<evidence type="ECO:0000256" key="1">
    <source>
        <dbReference type="ARBA" id="ARBA00001668"/>
    </source>
</evidence>
<dbReference type="AlphaFoldDB" id="A0A3B0T841"/>
<organism evidence="18">
    <name type="scientific">hydrothermal vent metagenome</name>
    <dbReference type="NCBI Taxonomy" id="652676"/>
    <lineage>
        <taxon>unclassified sequences</taxon>
        <taxon>metagenomes</taxon>
        <taxon>ecological metagenomes</taxon>
    </lineage>
</organism>
<keyword evidence="7" id="KW-0863">Zinc-finger</keyword>
<evidence type="ECO:0000256" key="15">
    <source>
        <dbReference type="ARBA" id="ARBA00044632"/>
    </source>
</evidence>
<dbReference type="Pfam" id="PF01149">
    <property type="entry name" value="Fapy_DNA_glyco"/>
    <property type="match status" value="1"/>
</dbReference>
<comment type="catalytic activity">
    <reaction evidence="1">
        <text>Hydrolysis of DNA containing ring-opened 7-methylguanine residues, releasing 2,6-diamino-4-hydroxy-5-(N-methyl)formamidopyrimidine.</text>
        <dbReference type="EC" id="3.2.2.23"/>
    </reaction>
</comment>
<dbReference type="Gene3D" id="3.20.190.10">
    <property type="entry name" value="MutM-like, N-terminal"/>
    <property type="match status" value="1"/>
</dbReference>
<dbReference type="FunFam" id="1.10.8.50:FF:000003">
    <property type="entry name" value="Formamidopyrimidine-DNA glycosylase"/>
    <property type="match status" value="1"/>
</dbReference>
<dbReference type="InterPro" id="IPR012319">
    <property type="entry name" value="FPG_cat"/>
</dbReference>
<comment type="catalytic activity">
    <reaction evidence="15">
        <text>2'-deoxyribonucleotide-(2'-deoxyribose 5'-phosphate)-2'-deoxyribonucleotide-DNA = a 3'-end 2'-deoxyribonucleotide-(2,3-dehydro-2,3-deoxyribose 5'-phosphate)-DNA + a 5'-end 5'-phospho-2'-deoxyribonucleoside-DNA + H(+)</text>
        <dbReference type="Rhea" id="RHEA:66592"/>
        <dbReference type="Rhea" id="RHEA-COMP:13180"/>
        <dbReference type="Rhea" id="RHEA-COMP:16897"/>
        <dbReference type="Rhea" id="RHEA-COMP:17067"/>
        <dbReference type="ChEBI" id="CHEBI:15378"/>
        <dbReference type="ChEBI" id="CHEBI:136412"/>
        <dbReference type="ChEBI" id="CHEBI:157695"/>
        <dbReference type="ChEBI" id="CHEBI:167181"/>
        <dbReference type="EC" id="4.2.99.18"/>
    </reaction>
</comment>
<dbReference type="GO" id="GO:0006284">
    <property type="term" value="P:base-excision repair"/>
    <property type="evidence" value="ECO:0007669"/>
    <property type="project" value="InterPro"/>
</dbReference>
<dbReference type="InterPro" id="IPR000214">
    <property type="entry name" value="Znf_DNA_glyclase/AP_lyase"/>
</dbReference>
<keyword evidence="9" id="KW-0862">Zinc</keyword>
<dbReference type="SUPFAM" id="SSF57716">
    <property type="entry name" value="Glucocorticoid receptor-like (DNA-binding domain)"/>
    <property type="match status" value="1"/>
</dbReference>
<dbReference type="InterPro" id="IPR020629">
    <property type="entry name" value="FPG_Glyclase"/>
</dbReference>
<dbReference type="InterPro" id="IPR010663">
    <property type="entry name" value="Znf_FPG/IleRS"/>
</dbReference>
<evidence type="ECO:0000256" key="9">
    <source>
        <dbReference type="ARBA" id="ARBA00022833"/>
    </source>
</evidence>
<dbReference type="GO" id="GO:0140078">
    <property type="term" value="F:class I DNA-(apurinic or apyrimidinic site) endonuclease activity"/>
    <property type="evidence" value="ECO:0007669"/>
    <property type="project" value="UniProtKB-EC"/>
</dbReference>
<dbReference type="SUPFAM" id="SSF81624">
    <property type="entry name" value="N-terminal domain of MutM-like DNA repair proteins"/>
    <property type="match status" value="1"/>
</dbReference>
<evidence type="ECO:0000313" key="18">
    <source>
        <dbReference type="EMBL" id="VAW13040.1"/>
    </source>
</evidence>
<dbReference type="PROSITE" id="PS51066">
    <property type="entry name" value="ZF_FPG_2"/>
    <property type="match status" value="1"/>
</dbReference>
<gene>
    <name evidence="18" type="ORF">MNBD_ALPHA11-1348</name>
</gene>
<evidence type="ECO:0000256" key="2">
    <source>
        <dbReference type="ARBA" id="ARBA00001947"/>
    </source>
</evidence>
<keyword evidence="5" id="KW-0479">Metal-binding</keyword>
<feature type="domain" description="Formamidopyrimidine-DNA glycosylase catalytic" evidence="17">
    <location>
        <begin position="2"/>
        <end position="120"/>
    </location>
</feature>
<dbReference type="Pfam" id="PF06827">
    <property type="entry name" value="zf-FPG_IleRS"/>
    <property type="match status" value="1"/>
</dbReference>
<evidence type="ECO:0000256" key="11">
    <source>
        <dbReference type="ARBA" id="ARBA00023204"/>
    </source>
</evidence>
<protein>
    <submittedName>
        <fullName evidence="18">Formamidopyrimidine-DNA glycosylase</fullName>
        <ecNumber evidence="18">3.2.2.23</ecNumber>
    </submittedName>
</protein>
<evidence type="ECO:0000256" key="6">
    <source>
        <dbReference type="ARBA" id="ARBA00022763"/>
    </source>
</evidence>
<dbReference type="PROSITE" id="PS01242">
    <property type="entry name" value="ZF_FPG_1"/>
    <property type="match status" value="1"/>
</dbReference>
<keyword evidence="13" id="KW-0511">Multifunctional enzyme</keyword>
<keyword evidence="11" id="KW-0234">DNA repair</keyword>
<accession>A0A3B0T841</accession>
<dbReference type="HAMAP" id="MF_00103">
    <property type="entry name" value="Fapy_DNA_glycosyl"/>
    <property type="match status" value="1"/>
</dbReference>
<evidence type="ECO:0000256" key="7">
    <source>
        <dbReference type="ARBA" id="ARBA00022771"/>
    </source>
</evidence>
<keyword evidence="6" id="KW-0227">DNA damage</keyword>
<evidence type="ECO:0000256" key="13">
    <source>
        <dbReference type="ARBA" id="ARBA00023268"/>
    </source>
</evidence>
<name>A0A3B0T841_9ZZZZ</name>
<dbReference type="NCBIfam" id="NF002211">
    <property type="entry name" value="PRK01103.1"/>
    <property type="match status" value="1"/>
</dbReference>
<feature type="domain" description="FPG-type" evidence="16">
    <location>
        <begin position="256"/>
        <end position="292"/>
    </location>
</feature>
<dbReference type="SUPFAM" id="SSF46946">
    <property type="entry name" value="S13-like H2TH domain"/>
    <property type="match status" value="1"/>
</dbReference>
<dbReference type="CDD" id="cd08966">
    <property type="entry name" value="EcFpg-like_N"/>
    <property type="match status" value="1"/>
</dbReference>
<comment type="subunit">
    <text evidence="4">Monomer.</text>
</comment>
<evidence type="ECO:0000256" key="14">
    <source>
        <dbReference type="ARBA" id="ARBA00023295"/>
    </source>
</evidence>
<comment type="cofactor">
    <cofactor evidence="2">
        <name>Zn(2+)</name>
        <dbReference type="ChEBI" id="CHEBI:29105"/>
    </cofactor>
</comment>
<dbReference type="PANTHER" id="PTHR22993:SF9">
    <property type="entry name" value="FORMAMIDOPYRIMIDINE-DNA GLYCOSYLASE"/>
    <property type="match status" value="1"/>
</dbReference>
<evidence type="ECO:0000259" key="17">
    <source>
        <dbReference type="PROSITE" id="PS51068"/>
    </source>
</evidence>
<dbReference type="PROSITE" id="PS51068">
    <property type="entry name" value="FPG_CAT"/>
    <property type="match status" value="1"/>
</dbReference>
<dbReference type="SMART" id="SM00898">
    <property type="entry name" value="Fapy_DNA_glyco"/>
    <property type="match status" value="1"/>
</dbReference>
<reference evidence="18" key="1">
    <citation type="submission" date="2018-06" db="EMBL/GenBank/DDBJ databases">
        <authorList>
            <person name="Zhirakovskaya E."/>
        </authorList>
    </citation>
    <scope>NUCLEOTIDE SEQUENCE</scope>
</reference>
<keyword evidence="14 18" id="KW-0326">Glycosidase</keyword>
<keyword evidence="12" id="KW-0456">Lyase</keyword>
<dbReference type="InterPro" id="IPR015886">
    <property type="entry name" value="H2TH_FPG"/>
</dbReference>
<dbReference type="InterPro" id="IPR015887">
    <property type="entry name" value="DNA_glyclase_Znf_dom_DNA_BS"/>
</dbReference>
<proteinExistence type="inferred from homology"/>
<dbReference type="EMBL" id="UOEQ01000011">
    <property type="protein sequence ID" value="VAW13040.1"/>
    <property type="molecule type" value="Genomic_DNA"/>
</dbReference>
<evidence type="ECO:0000256" key="3">
    <source>
        <dbReference type="ARBA" id="ARBA00009409"/>
    </source>
</evidence>
<dbReference type="NCBIfam" id="TIGR00577">
    <property type="entry name" value="fpg"/>
    <property type="match status" value="1"/>
</dbReference>
<evidence type="ECO:0000259" key="16">
    <source>
        <dbReference type="PROSITE" id="PS51066"/>
    </source>
</evidence>
<dbReference type="Pfam" id="PF06831">
    <property type="entry name" value="H2TH"/>
    <property type="match status" value="1"/>
</dbReference>
<keyword evidence="10" id="KW-0238">DNA-binding</keyword>
<dbReference type="EC" id="3.2.2.23" evidence="18"/>
<dbReference type="InterPro" id="IPR035937">
    <property type="entry name" value="FPG_N"/>
</dbReference>
<evidence type="ECO:0000256" key="4">
    <source>
        <dbReference type="ARBA" id="ARBA00011245"/>
    </source>
</evidence>